<reference evidence="4" key="3">
    <citation type="submission" date="2025-09" db="UniProtKB">
        <authorList>
            <consortium name="Ensembl"/>
        </authorList>
    </citation>
    <scope>IDENTIFICATION</scope>
    <source>
        <strain evidence="4">Thorbecke</strain>
    </source>
</reference>
<dbReference type="GO" id="GO:0015464">
    <property type="term" value="F:acetylcholine receptor activity"/>
    <property type="evidence" value="ECO:0007669"/>
    <property type="project" value="Ensembl"/>
</dbReference>
<dbReference type="PANTHER" id="PTHR10502:SF122">
    <property type="entry name" value="ANNEXIN A9"/>
    <property type="match status" value="1"/>
</dbReference>
<dbReference type="SMR" id="G1T8F2"/>
<keyword evidence="2" id="KW-0677">Repeat</keyword>
<evidence type="ECO:0000313" key="5">
    <source>
        <dbReference type="Proteomes" id="UP000001811"/>
    </source>
</evidence>
<dbReference type="GO" id="GO:0012506">
    <property type="term" value="C:vesicle membrane"/>
    <property type="evidence" value="ECO:0007669"/>
    <property type="project" value="TreeGrafter"/>
</dbReference>
<dbReference type="SUPFAM" id="SSF47874">
    <property type="entry name" value="Annexin"/>
    <property type="match status" value="1"/>
</dbReference>
<evidence type="ECO:0000256" key="3">
    <source>
        <dbReference type="ARBA" id="ARBA00023216"/>
    </source>
</evidence>
<dbReference type="PROSITE" id="PS51897">
    <property type="entry name" value="ANNEXIN_2"/>
    <property type="match status" value="3"/>
</dbReference>
<organism evidence="4 5">
    <name type="scientific">Oryctolagus cuniculus</name>
    <name type="common">Rabbit</name>
    <dbReference type="NCBI Taxonomy" id="9986"/>
    <lineage>
        <taxon>Eukaryota</taxon>
        <taxon>Metazoa</taxon>
        <taxon>Chordata</taxon>
        <taxon>Craniata</taxon>
        <taxon>Vertebrata</taxon>
        <taxon>Euteleostomi</taxon>
        <taxon>Mammalia</taxon>
        <taxon>Eutheria</taxon>
        <taxon>Euarchontoglires</taxon>
        <taxon>Glires</taxon>
        <taxon>Lagomorpha</taxon>
        <taxon>Leporidae</taxon>
        <taxon>Oryctolagus</taxon>
    </lineage>
</organism>
<accession>G1T8F2</accession>
<dbReference type="GO" id="GO:0016328">
    <property type="term" value="C:lateral plasma membrane"/>
    <property type="evidence" value="ECO:0007669"/>
    <property type="project" value="Ensembl"/>
</dbReference>
<protein>
    <submittedName>
        <fullName evidence="4">Annexin A9</fullName>
    </submittedName>
</protein>
<reference evidence="4" key="2">
    <citation type="submission" date="2025-08" db="UniProtKB">
        <authorList>
            <consortium name="Ensembl"/>
        </authorList>
    </citation>
    <scope>IDENTIFICATION</scope>
    <source>
        <strain evidence="4">Thorbecke</strain>
    </source>
</reference>
<comment type="similarity">
    <text evidence="1">Belongs to the annexin family.</text>
</comment>
<evidence type="ECO:0000256" key="2">
    <source>
        <dbReference type="ARBA" id="ARBA00022737"/>
    </source>
</evidence>
<dbReference type="EMBL" id="AAGW02000583">
    <property type="status" value="NOT_ANNOTATED_CDS"/>
    <property type="molecule type" value="Genomic_DNA"/>
</dbReference>
<dbReference type="FunFam" id="1.10.220.10:FF:000001">
    <property type="entry name" value="Annexin"/>
    <property type="match status" value="1"/>
</dbReference>
<dbReference type="GO" id="GO:0005634">
    <property type="term" value="C:nucleus"/>
    <property type="evidence" value="ECO:0007669"/>
    <property type="project" value="TreeGrafter"/>
</dbReference>
<dbReference type="EMBL" id="AAGW02000584">
    <property type="status" value="NOT_ANNOTATED_CDS"/>
    <property type="molecule type" value="Genomic_DNA"/>
</dbReference>
<dbReference type="Ensembl" id="ENSOCUT00000014953.3">
    <property type="protein sequence ID" value="ENSOCUP00000012850.3"/>
    <property type="gene ID" value="ENSOCUG00000014955.3"/>
</dbReference>
<dbReference type="GO" id="GO:0098609">
    <property type="term" value="P:cell-cell adhesion"/>
    <property type="evidence" value="ECO:0007669"/>
    <property type="project" value="Ensembl"/>
</dbReference>
<dbReference type="GO" id="GO:0001786">
    <property type="term" value="F:phosphatidylserine binding"/>
    <property type="evidence" value="ECO:0007669"/>
    <property type="project" value="Ensembl"/>
</dbReference>
<name>G1T8F2_RABIT</name>
<dbReference type="Gene3D" id="1.10.220.10">
    <property type="entry name" value="Annexin"/>
    <property type="match status" value="3"/>
</dbReference>
<evidence type="ECO:0000313" key="4">
    <source>
        <dbReference type="Ensembl" id="ENSOCUP00000012850.3"/>
    </source>
</evidence>
<dbReference type="InterPro" id="IPR037104">
    <property type="entry name" value="Annexin_sf"/>
</dbReference>
<dbReference type="GO" id="GO:0005509">
    <property type="term" value="F:calcium ion binding"/>
    <property type="evidence" value="ECO:0007669"/>
    <property type="project" value="InterPro"/>
</dbReference>
<dbReference type="STRING" id="9986.ENSOCUP00000012850"/>
<dbReference type="eggNOG" id="KOG0819">
    <property type="taxonomic scope" value="Eukaryota"/>
</dbReference>
<dbReference type="PANTHER" id="PTHR10502">
    <property type="entry name" value="ANNEXIN"/>
    <property type="match status" value="1"/>
</dbReference>
<dbReference type="GO" id="GO:0005544">
    <property type="term" value="F:calcium-dependent phospholipid binding"/>
    <property type="evidence" value="ECO:0007669"/>
    <property type="project" value="InterPro"/>
</dbReference>
<reference evidence="4 5" key="1">
    <citation type="journal article" date="2011" name="Nature">
        <title>A high-resolution map of human evolutionary constraint using 29 mammals.</title>
        <authorList>
            <person name="Lindblad-Toh K."/>
            <person name="Garber M."/>
            <person name="Zuk O."/>
            <person name="Lin M.F."/>
            <person name="Parker B.J."/>
            <person name="Washietl S."/>
            <person name="Kheradpour P."/>
            <person name="Ernst J."/>
            <person name="Jordan G."/>
            <person name="Mauceli E."/>
            <person name="Ward L.D."/>
            <person name="Lowe C.B."/>
            <person name="Holloway A.K."/>
            <person name="Clamp M."/>
            <person name="Gnerre S."/>
            <person name="Alfoldi J."/>
            <person name="Beal K."/>
            <person name="Chang J."/>
            <person name="Clawson H."/>
            <person name="Cuff J."/>
            <person name="Di Palma F."/>
            <person name="Fitzgerald S."/>
            <person name="Flicek P."/>
            <person name="Guttman M."/>
            <person name="Hubisz M.J."/>
            <person name="Jaffe D.B."/>
            <person name="Jungreis I."/>
            <person name="Kent W.J."/>
            <person name="Kostka D."/>
            <person name="Lara M."/>
            <person name="Martins A.L."/>
            <person name="Massingham T."/>
            <person name="Moltke I."/>
            <person name="Raney B.J."/>
            <person name="Rasmussen M.D."/>
            <person name="Robinson J."/>
            <person name="Stark A."/>
            <person name="Vilella A.J."/>
            <person name="Wen J."/>
            <person name="Xie X."/>
            <person name="Zody M.C."/>
            <person name="Baldwin J."/>
            <person name="Bloom T."/>
            <person name="Chin C.W."/>
            <person name="Heiman D."/>
            <person name="Nicol R."/>
            <person name="Nusbaum C."/>
            <person name="Young S."/>
            <person name="Wilkinson J."/>
            <person name="Worley K.C."/>
            <person name="Kovar C.L."/>
            <person name="Muzny D.M."/>
            <person name="Gibbs R.A."/>
            <person name="Cree A."/>
            <person name="Dihn H.H."/>
            <person name="Fowler G."/>
            <person name="Jhangiani S."/>
            <person name="Joshi V."/>
            <person name="Lee S."/>
            <person name="Lewis L.R."/>
            <person name="Nazareth L.V."/>
            <person name="Okwuonu G."/>
            <person name="Santibanez J."/>
            <person name="Warren W.C."/>
            <person name="Mardis E.R."/>
            <person name="Weinstock G.M."/>
            <person name="Wilson R.K."/>
            <person name="Delehaunty K."/>
            <person name="Dooling D."/>
            <person name="Fronik C."/>
            <person name="Fulton L."/>
            <person name="Fulton B."/>
            <person name="Graves T."/>
            <person name="Minx P."/>
            <person name="Sodergren E."/>
            <person name="Birney E."/>
            <person name="Margulies E.H."/>
            <person name="Herrero J."/>
            <person name="Green E.D."/>
            <person name="Haussler D."/>
            <person name="Siepel A."/>
            <person name="Goldman N."/>
            <person name="Pollard K.S."/>
            <person name="Pedersen J.S."/>
            <person name="Lander E.S."/>
            <person name="Kellis M."/>
        </authorList>
    </citation>
    <scope>NUCLEOTIDE SEQUENCE [LARGE SCALE GENOMIC DNA]</scope>
    <source>
        <strain evidence="4 5">Thorbecke inbred</strain>
    </source>
</reference>
<dbReference type="Bgee" id="ENSOCUG00000014955">
    <property type="expression patterns" value="Expressed in skin of back and 14 other cell types or tissues"/>
</dbReference>
<keyword evidence="5" id="KW-1185">Reference proteome</keyword>
<dbReference type="Proteomes" id="UP000001811">
    <property type="component" value="Chromosome 13"/>
</dbReference>
<dbReference type="InParanoid" id="G1T8F2"/>
<dbReference type="HOGENOM" id="CLU_025300_0_0_1"/>
<evidence type="ECO:0000256" key="1">
    <source>
        <dbReference type="ARBA" id="ARBA00007831"/>
    </source>
</evidence>
<dbReference type="GO" id="GO:0045202">
    <property type="term" value="C:synapse"/>
    <property type="evidence" value="ECO:0007669"/>
    <property type="project" value="GOC"/>
</dbReference>
<dbReference type="PRINTS" id="PR01812">
    <property type="entry name" value="ANNEXINXXXI"/>
</dbReference>
<dbReference type="GO" id="GO:0009986">
    <property type="term" value="C:cell surface"/>
    <property type="evidence" value="ECO:0007669"/>
    <property type="project" value="Ensembl"/>
</dbReference>
<dbReference type="AlphaFoldDB" id="G1T8F2"/>
<keyword evidence="3" id="KW-0041">Annexin</keyword>
<dbReference type="InterPro" id="IPR009116">
    <property type="entry name" value="ANX9"/>
</dbReference>
<sequence>MSASSGKPAPTLTQEILSHLGLASKTAAWGTLGVLRTFLSFSVDKDVQRLLRAIAGQGEPRPSALGEPANGRRMRTPLREEQGLTASLPLTAPEGGLGRGFLEPALSASGSAKEVATEILATRAPARLQECLAVYKRDFQVEAEEDIKSETSGTLRDLLLALAKGGRESYSGVIDYNLAEQDAQALQQDQGPHSEGTWVRIFTQRNPEHLIRVFEQYHQGTGQGLEDAVRSRFHGDTQVALLSLASVVRNTPLYFAEKLHQALQEAEPNYQALTRILISRSETDLLSIRAEFKKKFGKSLYSSLQDAVKGDCRPALLALCRAEDM</sequence>
<dbReference type="GO" id="GO:0005829">
    <property type="term" value="C:cytosol"/>
    <property type="evidence" value="ECO:0007669"/>
    <property type="project" value="Ensembl"/>
</dbReference>
<dbReference type="Pfam" id="PF00191">
    <property type="entry name" value="Annexin"/>
    <property type="match status" value="3"/>
</dbReference>
<dbReference type="SMART" id="SM00335">
    <property type="entry name" value="ANX"/>
    <property type="match status" value="3"/>
</dbReference>
<dbReference type="FunCoup" id="G1T8F2">
    <property type="interactions" value="3"/>
</dbReference>
<dbReference type="InterPro" id="IPR018502">
    <property type="entry name" value="Annexin_repeat"/>
</dbReference>
<gene>
    <name evidence="4" type="primary">ANXA9</name>
</gene>
<dbReference type="GeneTree" id="ENSGT00940000161835"/>
<proteinExistence type="inferred from homology"/>